<proteinExistence type="predicted"/>
<sequence>LLPILNELLNEFRDERIIDKINESIKKIKENVCE</sequence>
<accession>A0A5Y4FXV7</accession>
<comment type="caution">
    <text evidence="1">The sequence shown here is derived from an EMBL/GenBank/DDBJ whole genome shotgun (WGS) entry which is preliminary data.</text>
</comment>
<protein>
    <submittedName>
        <fullName evidence="1">Lyase</fullName>
    </submittedName>
</protein>
<evidence type="ECO:0000313" key="1">
    <source>
        <dbReference type="EMBL" id="ECK0210576.1"/>
    </source>
</evidence>
<dbReference type="EMBL" id="AAJAHN010000100">
    <property type="protein sequence ID" value="ECK0210576.1"/>
    <property type="molecule type" value="Genomic_DNA"/>
</dbReference>
<dbReference type="AlphaFoldDB" id="A0A5Y4FXV7"/>
<gene>
    <name evidence="1" type="ORF">FQR30_23530</name>
</gene>
<reference evidence="1" key="1">
    <citation type="submission" date="2019-07" db="EMBL/GenBank/DDBJ databases">
        <authorList>
            <consortium name="PulseNet: The National Subtyping Network for Foodborne Disease Surveillance"/>
            <person name="Tarr C.L."/>
            <person name="Trees E."/>
            <person name="Katz L.S."/>
            <person name="Carleton-Romer H.A."/>
            <person name="Stroika S."/>
            <person name="Kucerova Z."/>
            <person name="Roache K.F."/>
            <person name="Sabol A.L."/>
            <person name="Besser J."/>
            <person name="Gerner-Smidt P."/>
        </authorList>
    </citation>
    <scope>NUCLEOTIDE SEQUENCE</scope>
    <source>
        <strain evidence="1">PNUSAS085499</strain>
    </source>
</reference>
<dbReference type="GO" id="GO:0016829">
    <property type="term" value="F:lyase activity"/>
    <property type="evidence" value="ECO:0007669"/>
    <property type="project" value="UniProtKB-KW"/>
</dbReference>
<organism evidence="1">
    <name type="scientific">Salmonella enterica</name>
    <name type="common">Salmonella choleraesuis</name>
    <dbReference type="NCBI Taxonomy" id="28901"/>
    <lineage>
        <taxon>Bacteria</taxon>
        <taxon>Pseudomonadati</taxon>
        <taxon>Pseudomonadota</taxon>
        <taxon>Gammaproteobacteria</taxon>
        <taxon>Enterobacterales</taxon>
        <taxon>Enterobacteriaceae</taxon>
        <taxon>Salmonella</taxon>
    </lineage>
</organism>
<feature type="non-terminal residue" evidence="1">
    <location>
        <position position="1"/>
    </location>
</feature>
<name>A0A5Y4FXV7_SALER</name>
<keyword evidence="1" id="KW-0456">Lyase</keyword>